<dbReference type="RefSeq" id="WP_190571792.1">
    <property type="nucleotide sequence ID" value="NZ_JACJQL010000079.1"/>
</dbReference>
<gene>
    <name evidence="2" type="ORF">H6G14_28300</name>
</gene>
<feature type="region of interest" description="Disordered" evidence="1">
    <location>
        <begin position="170"/>
        <end position="200"/>
    </location>
</feature>
<protein>
    <submittedName>
        <fullName evidence="2">Uncharacterized protein</fullName>
    </submittedName>
</protein>
<dbReference type="Proteomes" id="UP000621307">
    <property type="component" value="Unassembled WGS sequence"/>
</dbReference>
<keyword evidence="3" id="KW-1185">Reference proteome</keyword>
<proteinExistence type="predicted"/>
<dbReference type="EMBL" id="JACJQL010000079">
    <property type="protein sequence ID" value="MBD2255125.1"/>
    <property type="molecule type" value="Genomic_DNA"/>
</dbReference>
<comment type="caution">
    <text evidence="2">The sequence shown here is derived from an EMBL/GenBank/DDBJ whole genome shotgun (WGS) entry which is preliminary data.</text>
</comment>
<evidence type="ECO:0000256" key="1">
    <source>
        <dbReference type="SAM" id="MobiDB-lite"/>
    </source>
</evidence>
<organism evidence="2 3">
    <name type="scientific">Nostoc parmelioides FACHB-3921</name>
    <dbReference type="NCBI Taxonomy" id="2692909"/>
    <lineage>
        <taxon>Bacteria</taxon>
        <taxon>Bacillati</taxon>
        <taxon>Cyanobacteriota</taxon>
        <taxon>Cyanophyceae</taxon>
        <taxon>Nostocales</taxon>
        <taxon>Nostocaceae</taxon>
        <taxon>Nostoc</taxon>
    </lineage>
</organism>
<evidence type="ECO:0000313" key="2">
    <source>
        <dbReference type="EMBL" id="MBD2255125.1"/>
    </source>
</evidence>
<accession>A0ABR8BMV2</accession>
<sequence>MVTEVKLGLGNPPHPIYLYIKNEEMGGEQYVWYKYIINSKEKIPVHQRALTGYICELRLTEKDYKGQDNLKLDIVISADELYVIRSGINTNFAKSFLLAASVVEDFSKPLTIVVNPGNETVVFCSLYDAQSKTKIRRDWDANADFAGMIQDIQSSLAFATKYEIDDEDILPTIEQRSTTKPQSKAPAFKSKTPPPAHPQDARVRQIRTLLDYPVDLIKEYLQFQDAKAPSQLPQSKVDELVKTMCLAWVADKADPYHAESSYQQQVLGAFTKCAEGIASGTDEVTAIRAWMNYFVGQRAPVASR</sequence>
<reference evidence="2 3" key="1">
    <citation type="journal article" date="2020" name="ISME J.">
        <title>Comparative genomics reveals insights into cyanobacterial evolution and habitat adaptation.</title>
        <authorList>
            <person name="Chen M.Y."/>
            <person name="Teng W.K."/>
            <person name="Zhao L."/>
            <person name="Hu C.X."/>
            <person name="Zhou Y.K."/>
            <person name="Han B.P."/>
            <person name="Song L.R."/>
            <person name="Shu W.S."/>
        </authorList>
    </citation>
    <scope>NUCLEOTIDE SEQUENCE [LARGE SCALE GENOMIC DNA]</scope>
    <source>
        <strain evidence="2 3">FACHB-3921</strain>
    </source>
</reference>
<name>A0ABR8BMV2_9NOSO</name>
<evidence type="ECO:0000313" key="3">
    <source>
        <dbReference type="Proteomes" id="UP000621307"/>
    </source>
</evidence>